<feature type="domain" description="Helicase ATP-binding" evidence="14">
    <location>
        <begin position="335"/>
        <end position="499"/>
    </location>
</feature>
<evidence type="ECO:0000259" key="15">
    <source>
        <dbReference type="PROSITE" id="PS51194"/>
    </source>
</evidence>
<keyword evidence="7" id="KW-0067">ATP-binding</keyword>
<dbReference type="PROSITE" id="PS51192">
    <property type="entry name" value="HELICASE_ATP_BIND_1"/>
    <property type="match status" value="1"/>
</dbReference>
<dbReference type="FunFam" id="3.40.50.300:FF:000007">
    <property type="entry name" value="Pre-mRNA-splicing factor ATP-dependent RNA helicase"/>
    <property type="match status" value="1"/>
</dbReference>
<gene>
    <name evidence="16" type="ORF">PMKS-004032</name>
</gene>
<dbReference type="GO" id="GO:0071013">
    <property type="term" value="C:catalytic step 2 spliceosome"/>
    <property type="evidence" value="ECO:0007669"/>
    <property type="project" value="TreeGrafter"/>
</dbReference>
<evidence type="ECO:0000313" key="17">
    <source>
        <dbReference type="Proteomes" id="UP000186136"/>
    </source>
</evidence>
<evidence type="ECO:0000256" key="2">
    <source>
        <dbReference type="ARBA" id="ARBA00012552"/>
    </source>
</evidence>
<dbReference type="Gene3D" id="1.20.120.1080">
    <property type="match status" value="1"/>
</dbReference>
<evidence type="ECO:0000259" key="13">
    <source>
        <dbReference type="PROSITE" id="PS50126"/>
    </source>
</evidence>
<keyword evidence="6" id="KW-0347">Helicase</keyword>
<feature type="domain" description="Helicase C-terminal" evidence="15">
    <location>
        <begin position="521"/>
        <end position="700"/>
    </location>
</feature>
<dbReference type="GO" id="GO:0065003">
    <property type="term" value="P:protein-containing complex assembly"/>
    <property type="evidence" value="ECO:0007669"/>
    <property type="project" value="UniProtKB-ARBA"/>
</dbReference>
<evidence type="ECO:0000256" key="11">
    <source>
        <dbReference type="SAM" id="Coils"/>
    </source>
</evidence>
<comment type="catalytic activity">
    <reaction evidence="10">
        <text>ATP + H2O = ADP + phosphate + H(+)</text>
        <dbReference type="Rhea" id="RHEA:13065"/>
        <dbReference type="ChEBI" id="CHEBI:15377"/>
        <dbReference type="ChEBI" id="CHEBI:15378"/>
        <dbReference type="ChEBI" id="CHEBI:30616"/>
        <dbReference type="ChEBI" id="CHEBI:43474"/>
        <dbReference type="ChEBI" id="CHEBI:456216"/>
        <dbReference type="EC" id="3.6.4.13"/>
    </reaction>
</comment>
<dbReference type="InterPro" id="IPR012340">
    <property type="entry name" value="NA-bd_OB-fold"/>
</dbReference>
<dbReference type="PROSITE" id="PS50126">
    <property type="entry name" value="S1"/>
    <property type="match status" value="1"/>
</dbReference>
<feature type="region of interest" description="Disordered" evidence="12">
    <location>
        <begin position="179"/>
        <end position="231"/>
    </location>
</feature>
<dbReference type="Pfam" id="PF04408">
    <property type="entry name" value="WHD_HA2"/>
    <property type="match status" value="1"/>
</dbReference>
<dbReference type="GO" id="GO:0005524">
    <property type="term" value="F:ATP binding"/>
    <property type="evidence" value="ECO:0007669"/>
    <property type="project" value="UniProtKB-KW"/>
</dbReference>
<proteinExistence type="predicted"/>
<dbReference type="Gene3D" id="3.40.50.300">
    <property type="entry name" value="P-loop containing nucleotide triphosphate hydrolases"/>
    <property type="match status" value="2"/>
</dbReference>
<comment type="caution">
    <text evidence="16">The sequence shown here is derived from an EMBL/GenBank/DDBJ whole genome shotgun (WGS) entry which is preliminary data.</text>
</comment>
<evidence type="ECO:0000256" key="3">
    <source>
        <dbReference type="ARBA" id="ARBA00022664"/>
    </source>
</evidence>
<dbReference type="EC" id="3.6.4.13" evidence="2"/>
<dbReference type="Pfam" id="PF21010">
    <property type="entry name" value="HA2_C"/>
    <property type="match status" value="1"/>
</dbReference>
<keyword evidence="4" id="KW-0547">Nucleotide-binding</keyword>
<dbReference type="GO" id="GO:0000390">
    <property type="term" value="P:spliceosomal complex disassembly"/>
    <property type="evidence" value="ECO:0007669"/>
    <property type="project" value="TreeGrafter"/>
</dbReference>
<dbReference type="PROSITE" id="PS00690">
    <property type="entry name" value="DEAH_ATP_HELICASE"/>
    <property type="match status" value="1"/>
</dbReference>
<dbReference type="SMART" id="SM00316">
    <property type="entry name" value="S1"/>
    <property type="match status" value="1"/>
</dbReference>
<keyword evidence="3" id="KW-0507">mRNA processing</keyword>
<dbReference type="SMART" id="SM00847">
    <property type="entry name" value="HA2"/>
    <property type="match status" value="1"/>
</dbReference>
<dbReference type="PANTHER" id="PTHR18934:SF85">
    <property type="entry name" value="ATP-DEPENDENT RNA HELICASE DHX8"/>
    <property type="match status" value="1"/>
</dbReference>
<evidence type="ECO:0000313" key="16">
    <source>
        <dbReference type="EMBL" id="GAV30518.1"/>
    </source>
</evidence>
<dbReference type="GO" id="GO:0003724">
    <property type="term" value="F:RNA helicase activity"/>
    <property type="evidence" value="ECO:0007669"/>
    <property type="project" value="UniProtKB-EC"/>
</dbReference>
<dbReference type="GO" id="GO:0003723">
    <property type="term" value="F:RNA binding"/>
    <property type="evidence" value="ECO:0007669"/>
    <property type="project" value="TreeGrafter"/>
</dbReference>
<dbReference type="CDD" id="cd18791">
    <property type="entry name" value="SF2_C_RHA"/>
    <property type="match status" value="1"/>
</dbReference>
<dbReference type="InterPro" id="IPR001650">
    <property type="entry name" value="Helicase_C-like"/>
</dbReference>
<evidence type="ECO:0000259" key="14">
    <source>
        <dbReference type="PROSITE" id="PS51192"/>
    </source>
</evidence>
<evidence type="ECO:0000256" key="4">
    <source>
        <dbReference type="ARBA" id="ARBA00022741"/>
    </source>
</evidence>
<dbReference type="Gene3D" id="2.40.50.140">
    <property type="entry name" value="Nucleic acid-binding proteins"/>
    <property type="match status" value="1"/>
</dbReference>
<comment type="subcellular location">
    <subcellularLocation>
        <location evidence="1">Nucleus</location>
    </subcellularLocation>
</comment>
<dbReference type="FunFam" id="3.40.50.300:FF:000726">
    <property type="entry name" value="Pre-mRNA-splicing factor ATP-dependent RNA helicase"/>
    <property type="match status" value="1"/>
</dbReference>
<dbReference type="PROSITE" id="PS51194">
    <property type="entry name" value="HELICASE_CTER"/>
    <property type="match status" value="1"/>
</dbReference>
<dbReference type="InterPro" id="IPR027417">
    <property type="entry name" value="P-loop_NTPase"/>
</dbReference>
<dbReference type="GO" id="GO:0022613">
    <property type="term" value="P:ribonucleoprotein complex biogenesis"/>
    <property type="evidence" value="ECO:0007669"/>
    <property type="project" value="UniProtKB-ARBA"/>
</dbReference>
<dbReference type="InterPro" id="IPR002464">
    <property type="entry name" value="DNA/RNA_helicase_DEAH_CS"/>
</dbReference>
<protein>
    <recommendedName>
        <fullName evidence="2">RNA helicase</fullName>
        <ecNumber evidence="2">3.6.4.13</ecNumber>
    </recommendedName>
</protein>
<dbReference type="InterPro" id="IPR007502">
    <property type="entry name" value="Helicase-assoc_dom"/>
</dbReference>
<evidence type="ECO:0000256" key="5">
    <source>
        <dbReference type="ARBA" id="ARBA00022801"/>
    </source>
</evidence>
<dbReference type="Pfam" id="PF00575">
    <property type="entry name" value="S1"/>
    <property type="match status" value="1"/>
</dbReference>
<feature type="compositionally biased region" description="Low complexity" evidence="12">
    <location>
        <begin position="207"/>
        <end position="229"/>
    </location>
</feature>
<reference evidence="16 17" key="1">
    <citation type="submission" date="2016-08" db="EMBL/GenBank/DDBJ databases">
        <title>Whole genome shotgun sequence of Pichia membranifaciens KS47-1.</title>
        <authorList>
            <person name="Konishi M."/>
            <person name="Ishida M."/>
            <person name="Arakawa T."/>
            <person name="Kato Y."/>
            <person name="Horiuchi J."/>
        </authorList>
    </citation>
    <scope>NUCLEOTIDE SEQUENCE [LARGE SCALE GENOMIC DNA]</scope>
    <source>
        <strain evidence="16 17">KS47-1</strain>
    </source>
</reference>
<evidence type="ECO:0000256" key="7">
    <source>
        <dbReference type="ARBA" id="ARBA00022840"/>
    </source>
</evidence>
<dbReference type="SMART" id="SM00490">
    <property type="entry name" value="HELICc"/>
    <property type="match status" value="1"/>
</dbReference>
<keyword evidence="11" id="KW-0175">Coiled coil</keyword>
<evidence type="ECO:0000256" key="9">
    <source>
        <dbReference type="ARBA" id="ARBA00023242"/>
    </source>
</evidence>
<evidence type="ECO:0000256" key="10">
    <source>
        <dbReference type="ARBA" id="ARBA00047984"/>
    </source>
</evidence>
<feature type="domain" description="S1 motif" evidence="13">
    <location>
        <begin position="9"/>
        <end position="72"/>
    </location>
</feature>
<dbReference type="InterPro" id="IPR011709">
    <property type="entry name" value="DEAD-box_helicase_OB_fold"/>
</dbReference>
<evidence type="ECO:0000256" key="1">
    <source>
        <dbReference type="ARBA" id="ARBA00004123"/>
    </source>
</evidence>
<dbReference type="InterPro" id="IPR014001">
    <property type="entry name" value="Helicase_ATP-bd"/>
</dbReference>
<evidence type="ECO:0000256" key="8">
    <source>
        <dbReference type="ARBA" id="ARBA00023187"/>
    </source>
</evidence>
<dbReference type="SMART" id="SM00487">
    <property type="entry name" value="DEXDc"/>
    <property type="match status" value="1"/>
</dbReference>
<dbReference type="GO" id="GO:0071006">
    <property type="term" value="C:U2-type catalytic step 1 spliceosome"/>
    <property type="evidence" value="ECO:0007669"/>
    <property type="project" value="UniProtKB-ARBA"/>
</dbReference>
<organism evidence="16 17">
    <name type="scientific">Pichia membranifaciens</name>
    <dbReference type="NCBI Taxonomy" id="4926"/>
    <lineage>
        <taxon>Eukaryota</taxon>
        <taxon>Fungi</taxon>
        <taxon>Dikarya</taxon>
        <taxon>Ascomycota</taxon>
        <taxon>Saccharomycotina</taxon>
        <taxon>Pichiomycetes</taxon>
        <taxon>Pichiales</taxon>
        <taxon>Pichiaceae</taxon>
        <taxon>Pichia</taxon>
    </lineage>
</organism>
<dbReference type="PANTHER" id="PTHR18934">
    <property type="entry name" value="ATP-DEPENDENT RNA HELICASE"/>
    <property type="match status" value="1"/>
</dbReference>
<dbReference type="InterPro" id="IPR048333">
    <property type="entry name" value="HA2_WH"/>
</dbReference>
<dbReference type="Proteomes" id="UP000186136">
    <property type="component" value="Unassembled WGS sequence"/>
</dbReference>
<dbReference type="SUPFAM" id="SSF50249">
    <property type="entry name" value="Nucleic acid-binding proteins"/>
    <property type="match status" value="1"/>
</dbReference>
<dbReference type="FunFam" id="1.20.120.1080:FF:000001">
    <property type="entry name" value="Pre-mRNA-splicing factor ATP-dependent RNA helicase"/>
    <property type="match status" value="1"/>
</dbReference>
<dbReference type="Pfam" id="PF13401">
    <property type="entry name" value="AAA_22"/>
    <property type="match status" value="1"/>
</dbReference>
<keyword evidence="5" id="KW-0378">Hydrolase</keyword>
<dbReference type="InterPro" id="IPR003029">
    <property type="entry name" value="S1_domain"/>
</dbReference>
<dbReference type="AlphaFoldDB" id="A0A1Q2YLU0"/>
<keyword evidence="8" id="KW-0508">mRNA splicing</keyword>
<accession>A0A1Q2YLU0</accession>
<dbReference type="Pfam" id="PF07717">
    <property type="entry name" value="OB_NTP_bind"/>
    <property type="match status" value="1"/>
</dbReference>
<feature type="coiled-coil region" evidence="11">
    <location>
        <begin position="250"/>
        <end position="296"/>
    </location>
</feature>
<keyword evidence="9" id="KW-0539">Nucleus</keyword>
<evidence type="ECO:0000256" key="6">
    <source>
        <dbReference type="ARBA" id="ARBA00022806"/>
    </source>
</evidence>
<dbReference type="InterPro" id="IPR049945">
    <property type="entry name" value="AAA_22"/>
</dbReference>
<evidence type="ECO:0000256" key="12">
    <source>
        <dbReference type="SAM" id="MobiDB-lite"/>
    </source>
</evidence>
<dbReference type="SUPFAM" id="SSF52540">
    <property type="entry name" value="P-loop containing nucleoside triphosphate hydrolases"/>
    <property type="match status" value="1"/>
</dbReference>
<sequence>MSNLSIKEGQIVKGFVKAVKPFGVFISVPGHSKDGLCHASEIDDSVNLQRGDDIFVQVTRLSDDGKMSLSMNGVDQKTGVLKAGNRVSSNGTGVNSLGNDFQAGSHTGFKRRNDMDVWERTQINSAYGAKKQRIIREEVDDPYAEVDEEEDNNLEGNEEEIEVQLNTNIPTFLESYKDKLTKSTANNRNRRGPQRMGMANNGNSQMRNSNLNNTNGNNIGNNNARPLNPKTASLNNIANNGSQLMKDAKAKKLEKRLNEEKKRREMHKSKYVDDPLMHQKIEKQLKEEELEQIEINAVTEWKRQARTESYGIKSKLSMQEQRESLPVFQSREELLKAVRDNDFIVIVGETGSGKTTQITQYLAEDGYINDGIIACTQPRRVAAISVAKRVAEEVNCKVGEEVGYTIRFEDYTGPSTKIKYMTDGMLEREALVDPLMSKYSVIMLDEAHERTVATDILFALLRNVVKKRKGTLKLIVTSATLDSIKFSQYFNDCPVFHIKGRTFPVKIYYTKNPELDYIEATIDTVIDIHTNNAQGDILVFLTGREEIETCCEAIVQKMSVLYKSDPSMSELVVLPIYSAMPSEIQSRIFEPTPKGKRKVVIATNIAETSITIDGILYVVDPGFVKVNAYDPKRSMDTLVVQPISRAQADQRSGRAGRTGPGICYRLYTKNAYLKEMPANTTPEILRKNLSHTILMLKAMGIEDVMEFRFMDRPKEESMLKALEELYILEALDEEGKLTETGRYMAYFAVEPMLSKTLIKSFEFGCSYEVIEVIAMLTVPDVFYRPREKRELADKMKRRFDNYSGDHLTLLNVYRKWEASGFSKDWCTDNFIHEKSMKKARDVKNQLIRLMEIVDKKESGIQLSLVSCKNKLEQVQKAFVSGFFKNCAKRSSNHGHTDEDGVFRTLADNLAVYIHPSSSLFKIPGVDYVIYHTLVLTNKEYMHCTTKIDPAWLVQYASKVFRKANEGELSIHKKRERIQPLYDRFDQNERWRLSRGRR</sequence>
<dbReference type="OrthoDB" id="10253254at2759"/>
<dbReference type="Pfam" id="PF00271">
    <property type="entry name" value="Helicase_C"/>
    <property type="match status" value="1"/>
</dbReference>
<name>A0A1Q2YLU0_9ASCO</name>
<keyword evidence="17" id="KW-1185">Reference proteome</keyword>
<dbReference type="GO" id="GO:0016887">
    <property type="term" value="F:ATP hydrolysis activity"/>
    <property type="evidence" value="ECO:0007669"/>
    <property type="project" value="InterPro"/>
</dbReference>
<dbReference type="EMBL" id="BDGI01000184">
    <property type="protein sequence ID" value="GAV30518.1"/>
    <property type="molecule type" value="Genomic_DNA"/>
</dbReference>